<sequence>MMNEVNVMDVTENKNMLLITGIEDKLEQSICHTASIRPENTVILKSVFPHISQPYSDLMRDIITLVFQKKIEEIFIVRSKNEEPADIDLDDFMLRNPHVSNKLQTIDYLFQNGNPKFPFSNLSEWLNGGKPVAVGIKQSVDLIRRHPLIPSHVKVRGFLIDTEHEVLTEIKAE</sequence>
<name>A0A5M8RJW9_9BACI</name>
<comment type="similarity">
    <text evidence="1">Belongs to the beta-class carbonic anhydrase family.</text>
</comment>
<dbReference type="PANTHER" id="PTHR43175">
    <property type="entry name" value="CARBONIC ANHYDRASE"/>
    <property type="match status" value="1"/>
</dbReference>
<dbReference type="InterPro" id="IPR036874">
    <property type="entry name" value="Carbonic_anhydrase_sf"/>
</dbReference>
<reference evidence="2 3" key="1">
    <citation type="submission" date="2018-08" db="EMBL/GenBank/DDBJ databases">
        <title>Bacillus phenotypic plasticity.</title>
        <authorList>
            <person name="Hurtado E."/>
        </authorList>
    </citation>
    <scope>NUCLEOTIDE SEQUENCE [LARGE SCALE GENOMIC DNA]</scope>
    <source>
        <strain evidence="2 3">427</strain>
    </source>
</reference>
<dbReference type="PANTHER" id="PTHR43175:SF1">
    <property type="entry name" value="CARBONIC ANHYDRASE-LIKE PROTEIN YBCF-RELATED"/>
    <property type="match status" value="1"/>
</dbReference>
<proteinExistence type="inferred from homology"/>
<dbReference type="AlphaFoldDB" id="A0A5M8RJW9"/>
<dbReference type="Proteomes" id="UP000324326">
    <property type="component" value="Unassembled WGS sequence"/>
</dbReference>
<dbReference type="STRING" id="1925020.BTA30_16500"/>
<comment type="caution">
    <text evidence="2">The sequence shown here is derived from an EMBL/GenBank/DDBJ whole genome shotgun (WGS) entry which is preliminary data.</text>
</comment>
<accession>A0A5M8RJW9</accession>
<protein>
    <submittedName>
        <fullName evidence="2">Carbonic anhydrase</fullName>
    </submittedName>
</protein>
<dbReference type="SUPFAM" id="SSF53056">
    <property type="entry name" value="beta-carbonic anhydrase, cab"/>
    <property type="match status" value="1"/>
</dbReference>
<gene>
    <name evidence="2" type="ORF">DX927_21325</name>
</gene>
<evidence type="ECO:0000256" key="1">
    <source>
        <dbReference type="ARBA" id="ARBA00006217"/>
    </source>
</evidence>
<dbReference type="EMBL" id="QSND01000005">
    <property type="protein sequence ID" value="KAA6447788.1"/>
    <property type="molecule type" value="Genomic_DNA"/>
</dbReference>
<evidence type="ECO:0000313" key="3">
    <source>
        <dbReference type="Proteomes" id="UP000324326"/>
    </source>
</evidence>
<dbReference type="GO" id="GO:0004089">
    <property type="term" value="F:carbonate dehydratase activity"/>
    <property type="evidence" value="ECO:0007669"/>
    <property type="project" value="InterPro"/>
</dbReference>
<organism evidence="2 3">
    <name type="scientific">Bacillus swezeyi</name>
    <dbReference type="NCBI Taxonomy" id="1925020"/>
    <lineage>
        <taxon>Bacteria</taxon>
        <taxon>Bacillati</taxon>
        <taxon>Bacillota</taxon>
        <taxon>Bacilli</taxon>
        <taxon>Bacillales</taxon>
        <taxon>Bacillaceae</taxon>
        <taxon>Bacillus</taxon>
    </lineage>
</organism>
<dbReference type="GO" id="GO:0008270">
    <property type="term" value="F:zinc ion binding"/>
    <property type="evidence" value="ECO:0007669"/>
    <property type="project" value="InterPro"/>
</dbReference>
<dbReference type="InterPro" id="IPR001765">
    <property type="entry name" value="Carbonic_anhydrase"/>
</dbReference>
<evidence type="ECO:0000313" key="2">
    <source>
        <dbReference type="EMBL" id="KAA6447788.1"/>
    </source>
</evidence>